<reference evidence="8 9" key="1">
    <citation type="submission" date="2012-01" db="EMBL/GenBank/DDBJ databases">
        <title>The Genome Sequence of Odoribacter laneus YIT 12061.</title>
        <authorList>
            <consortium name="The Broad Institute Genome Sequencing Platform"/>
            <person name="Earl A."/>
            <person name="Ward D."/>
            <person name="Feldgarden M."/>
            <person name="Gevers D."/>
            <person name="Morotomi M."/>
            <person name="Young S.K."/>
            <person name="Zeng Q."/>
            <person name="Gargeya S."/>
            <person name="Fitzgerald M."/>
            <person name="Haas B."/>
            <person name="Abouelleil A."/>
            <person name="Alvarado L."/>
            <person name="Arachchi H.M."/>
            <person name="Berlin A."/>
            <person name="Chapman S.B."/>
            <person name="Gearin G."/>
            <person name="Goldberg J."/>
            <person name="Griggs A."/>
            <person name="Gujja S."/>
            <person name="Hansen M."/>
            <person name="Heiman D."/>
            <person name="Howarth C."/>
            <person name="Larimer J."/>
            <person name="Lui A."/>
            <person name="MacDonald P.J.P."/>
            <person name="McCowen C."/>
            <person name="Montmayeur A."/>
            <person name="Murphy C."/>
            <person name="Neiman D."/>
            <person name="Pearson M."/>
            <person name="Priest M."/>
            <person name="Roberts A."/>
            <person name="Saif S."/>
            <person name="Shea T."/>
            <person name="Sisk P."/>
            <person name="Stolte C."/>
            <person name="Sykes S."/>
            <person name="Wortman J."/>
            <person name="Nusbaum C."/>
            <person name="Birren B."/>
        </authorList>
    </citation>
    <scope>NUCLEOTIDE SEQUENCE [LARGE SCALE GENOMIC DNA]</scope>
    <source>
        <strain evidence="8 9">YIT 12061</strain>
    </source>
</reference>
<organism evidence="8 9">
    <name type="scientific">Odoribacter laneus YIT 12061</name>
    <dbReference type="NCBI Taxonomy" id="742817"/>
    <lineage>
        <taxon>Bacteria</taxon>
        <taxon>Pseudomonadati</taxon>
        <taxon>Bacteroidota</taxon>
        <taxon>Bacteroidia</taxon>
        <taxon>Bacteroidales</taxon>
        <taxon>Odoribacteraceae</taxon>
        <taxon>Odoribacter</taxon>
    </lineage>
</organism>
<feature type="domain" description="Sulfatase N-terminal" evidence="7">
    <location>
        <begin position="29"/>
        <end position="375"/>
    </location>
</feature>
<evidence type="ECO:0000256" key="1">
    <source>
        <dbReference type="ARBA" id="ARBA00008779"/>
    </source>
</evidence>
<dbReference type="eggNOG" id="COG3119">
    <property type="taxonomic scope" value="Bacteria"/>
</dbReference>
<feature type="compositionally biased region" description="Basic and acidic residues" evidence="6">
    <location>
        <begin position="498"/>
        <end position="515"/>
    </location>
</feature>
<keyword evidence="2" id="KW-0479">Metal-binding</keyword>
<dbReference type="STRING" id="742817.HMPREF9449_01611"/>
<dbReference type="AlphaFoldDB" id="H1DH75"/>
<protein>
    <recommendedName>
        <fullName evidence="7">Sulfatase N-terminal domain-containing protein</fullName>
    </recommendedName>
</protein>
<feature type="region of interest" description="Disordered" evidence="6">
    <location>
        <begin position="493"/>
        <end position="515"/>
    </location>
</feature>
<dbReference type="InterPro" id="IPR000917">
    <property type="entry name" value="Sulfatase_N"/>
</dbReference>
<comment type="PTM">
    <text evidence="5">The conversion to 3-oxoalanine (also known as C-formylglycine, FGly), of a serine or cysteine residue in prokaryotes and of a cysteine residue in eukaryotes, is critical for catalytic activity.</text>
</comment>
<gene>
    <name evidence="8" type="ORF">HMPREF9449_01611</name>
</gene>
<proteinExistence type="inferred from homology"/>
<dbReference type="SUPFAM" id="SSF53649">
    <property type="entry name" value="Alkaline phosphatase-like"/>
    <property type="match status" value="1"/>
</dbReference>
<dbReference type="Gene3D" id="3.40.720.10">
    <property type="entry name" value="Alkaline Phosphatase, subunit A"/>
    <property type="match status" value="1"/>
</dbReference>
<dbReference type="InterPro" id="IPR050738">
    <property type="entry name" value="Sulfatase"/>
</dbReference>
<dbReference type="PANTHER" id="PTHR42693">
    <property type="entry name" value="ARYLSULFATASE FAMILY MEMBER"/>
    <property type="match status" value="1"/>
</dbReference>
<comment type="similarity">
    <text evidence="1">Belongs to the sulfatase family.</text>
</comment>
<evidence type="ECO:0000256" key="3">
    <source>
        <dbReference type="ARBA" id="ARBA00022801"/>
    </source>
</evidence>
<dbReference type="InterPro" id="IPR024607">
    <property type="entry name" value="Sulfatase_CS"/>
</dbReference>
<keyword evidence="4" id="KW-0106">Calcium</keyword>
<dbReference type="PANTHER" id="PTHR42693:SF53">
    <property type="entry name" value="ENDO-4-O-SULFATASE"/>
    <property type="match status" value="1"/>
</dbReference>
<dbReference type="EMBL" id="ADMC01000022">
    <property type="protein sequence ID" value="EHP47758.1"/>
    <property type="molecule type" value="Genomic_DNA"/>
</dbReference>
<dbReference type="PATRIC" id="fig|742817.3.peg.1717"/>
<sequence length="515" mass="59646">MMDIKNSLWLSASFLMGTAAVTAQQVKKPHIILIMTDQQRGDCLGIQQSFIKTPNLDALAREGICFDKGYSTTPSSTPARAALLTGLSPWHHGMMGYGVVAERYRYEMPRLLRERGYYTFGIGKMHWFPQKTLHGFHGTLVDESGRVEQNGFVSDYRDWFKLNAPGKNPDALGIGWNDHTGGVYPLDEKLHPTWWTGEMAVEFIHHYKSDKPLFLKVSFARPHSPYDPPQRYLDMYRDVKIPEPVIGEWAGKFAGEPQKADAAFGDFGVEHAVDSRRHYYAAITFIDDQIGRVIQALKEEGLYEDAVICFVSDHGDMLGDHHHWRKTYAYEGSSHIPFLLRLPSWMQNERKQGEHLSYVVELRDVLPTFLDAAGAEIPEDMDGASLLSLLQEKQPQWREYIDLEHATCYRADNYWCALTDGKMKYIWFFHTGEEQLFDLTNDPQERTDLSGQKKYSKLLEIWRNRMVVHLEERGEEFVKEGQLQKLQRTHLYSPNYPQDKRSKKEKLRDWKKDSR</sequence>
<evidence type="ECO:0000313" key="8">
    <source>
        <dbReference type="EMBL" id="EHP47758.1"/>
    </source>
</evidence>
<evidence type="ECO:0000259" key="7">
    <source>
        <dbReference type="Pfam" id="PF00884"/>
    </source>
</evidence>
<dbReference type="PROSITE" id="PS00149">
    <property type="entry name" value="SULFATASE_2"/>
    <property type="match status" value="1"/>
</dbReference>
<keyword evidence="3" id="KW-0378">Hydrolase</keyword>
<dbReference type="NCBIfam" id="NF010322">
    <property type="entry name" value="PRK13759.1"/>
    <property type="match status" value="1"/>
</dbReference>
<keyword evidence="9" id="KW-1185">Reference proteome</keyword>
<evidence type="ECO:0000256" key="2">
    <source>
        <dbReference type="ARBA" id="ARBA00022723"/>
    </source>
</evidence>
<dbReference type="InterPro" id="IPR017850">
    <property type="entry name" value="Alkaline_phosphatase_core_sf"/>
</dbReference>
<feature type="modified residue" description="3-oxoalanine (Ser)" evidence="5">
    <location>
        <position position="76"/>
    </location>
</feature>
<accession>H1DH75</accession>
<dbReference type="Pfam" id="PF00884">
    <property type="entry name" value="Sulfatase"/>
    <property type="match status" value="1"/>
</dbReference>
<comment type="caution">
    <text evidence="8">The sequence shown here is derived from an EMBL/GenBank/DDBJ whole genome shotgun (WGS) entry which is preliminary data.</text>
</comment>
<dbReference type="Proteomes" id="UP000004892">
    <property type="component" value="Unassembled WGS sequence"/>
</dbReference>
<name>H1DH75_9BACT</name>
<dbReference type="PROSITE" id="PS00523">
    <property type="entry name" value="SULFATASE_1"/>
    <property type="match status" value="1"/>
</dbReference>
<dbReference type="GO" id="GO:0004065">
    <property type="term" value="F:arylsulfatase activity"/>
    <property type="evidence" value="ECO:0007669"/>
    <property type="project" value="TreeGrafter"/>
</dbReference>
<dbReference type="HOGENOM" id="CLU_006332_9_2_10"/>
<evidence type="ECO:0000256" key="5">
    <source>
        <dbReference type="PIRSR" id="PIRSR600917-52"/>
    </source>
</evidence>
<evidence type="ECO:0000256" key="4">
    <source>
        <dbReference type="ARBA" id="ARBA00022837"/>
    </source>
</evidence>
<evidence type="ECO:0000313" key="9">
    <source>
        <dbReference type="Proteomes" id="UP000004892"/>
    </source>
</evidence>
<evidence type="ECO:0000256" key="6">
    <source>
        <dbReference type="SAM" id="MobiDB-lite"/>
    </source>
</evidence>
<dbReference type="GO" id="GO:0046872">
    <property type="term" value="F:metal ion binding"/>
    <property type="evidence" value="ECO:0007669"/>
    <property type="project" value="UniProtKB-KW"/>
</dbReference>